<proteinExistence type="predicted"/>
<dbReference type="AlphaFoldDB" id="A0A7R8W921"/>
<sequence>MLFWSFWILVVSMAGHGNALMDPICANDINCILPDCKCAGTDPPTDFYGIPIEGPDLPQIVLLSFDDAIREDLFLNYYSKLFNGTFKNPNGCPISGTFFVSHEYTDYVRVHQLREWNCEIASHSFSHQPPANLWAQLDYDEFRMEMSEVRQTFARFGQIEEDLIIGARSPFLQTSGNDYYQMLLDEGFVYDCSRPTRRFIYNDTVPGSKWGLWPFTYDYDYSYNGTESFLDCQIEPCPSNRTFPGLWQVPMVDLVDLGGIECAMLDQCDNRPPNFQEAMALLEENFNRRYTSNKGPVGLYTHASWFEGDWTHNFDALLQFVQDILALPDQDVFIISVSQFITYLKDPQLLSIVSSGSSYPEWCPATPNLPTCNPPQNPCRYEFSSPPFERFMNSCVDCPPNYPWVGNPLGN</sequence>
<dbReference type="InterPro" id="IPR011330">
    <property type="entry name" value="Glyco_hydro/deAcase_b/a-brl"/>
</dbReference>
<dbReference type="PANTHER" id="PTHR45985">
    <property type="match status" value="1"/>
</dbReference>
<accession>A0A7R8W921</accession>
<dbReference type="SUPFAM" id="SSF88713">
    <property type="entry name" value="Glycoside hydrolase/deacetylase"/>
    <property type="match status" value="1"/>
</dbReference>
<dbReference type="PANTHER" id="PTHR45985:SF3">
    <property type="entry name" value="CHITIN DEACETYLASE-LIKE 4"/>
    <property type="match status" value="1"/>
</dbReference>
<dbReference type="Gene3D" id="3.20.20.370">
    <property type="entry name" value="Glycoside hydrolase/deacetylase"/>
    <property type="match status" value="1"/>
</dbReference>
<dbReference type="OrthoDB" id="504708at2759"/>
<dbReference type="InterPro" id="IPR052740">
    <property type="entry name" value="CE4"/>
</dbReference>
<protein>
    <submittedName>
        <fullName evidence="1">Uncharacterized protein</fullName>
    </submittedName>
</protein>
<gene>
    <name evidence="1" type="ORF">CTOB1V02_LOCUS4562</name>
</gene>
<name>A0A7R8W921_9CRUS</name>
<evidence type="ECO:0000313" key="1">
    <source>
        <dbReference type="EMBL" id="CAD7226646.1"/>
    </source>
</evidence>
<reference evidence="1" key="1">
    <citation type="submission" date="2020-11" db="EMBL/GenBank/DDBJ databases">
        <authorList>
            <person name="Tran Van P."/>
        </authorList>
    </citation>
    <scope>NUCLEOTIDE SEQUENCE</scope>
</reference>
<dbReference type="EMBL" id="OB660883">
    <property type="protein sequence ID" value="CAD7226646.1"/>
    <property type="molecule type" value="Genomic_DNA"/>
</dbReference>
<organism evidence="1">
    <name type="scientific">Cyprideis torosa</name>
    <dbReference type="NCBI Taxonomy" id="163714"/>
    <lineage>
        <taxon>Eukaryota</taxon>
        <taxon>Metazoa</taxon>
        <taxon>Ecdysozoa</taxon>
        <taxon>Arthropoda</taxon>
        <taxon>Crustacea</taxon>
        <taxon>Oligostraca</taxon>
        <taxon>Ostracoda</taxon>
        <taxon>Podocopa</taxon>
        <taxon>Podocopida</taxon>
        <taxon>Cytherocopina</taxon>
        <taxon>Cytheroidea</taxon>
        <taxon>Cytherideidae</taxon>
        <taxon>Cyprideis</taxon>
    </lineage>
</organism>
<dbReference type="GO" id="GO:0005975">
    <property type="term" value="P:carbohydrate metabolic process"/>
    <property type="evidence" value="ECO:0007669"/>
    <property type="project" value="InterPro"/>
</dbReference>